<dbReference type="InterPro" id="IPR050309">
    <property type="entry name" value="Type-B_Carboxylest/Lipase"/>
</dbReference>
<protein>
    <recommendedName>
        <fullName evidence="3">Carboxylic ester hydrolase</fullName>
        <ecNumber evidence="3">3.1.1.-</ecNumber>
    </recommendedName>
</protein>
<organism evidence="5 6">
    <name type="scientific">Beauveria asiatica</name>
    <dbReference type="NCBI Taxonomy" id="1069075"/>
    <lineage>
        <taxon>Eukaryota</taxon>
        <taxon>Fungi</taxon>
        <taxon>Dikarya</taxon>
        <taxon>Ascomycota</taxon>
        <taxon>Pezizomycotina</taxon>
        <taxon>Sordariomycetes</taxon>
        <taxon>Hypocreomycetidae</taxon>
        <taxon>Hypocreales</taxon>
        <taxon>Cordycipitaceae</taxon>
        <taxon>Beauveria</taxon>
    </lineage>
</organism>
<dbReference type="InterPro" id="IPR002018">
    <property type="entry name" value="CarbesteraseB"/>
</dbReference>
<dbReference type="SUPFAM" id="SSF53474">
    <property type="entry name" value="alpha/beta-Hydrolases"/>
    <property type="match status" value="1"/>
</dbReference>
<evidence type="ECO:0000256" key="2">
    <source>
        <dbReference type="ARBA" id="ARBA00022801"/>
    </source>
</evidence>
<dbReference type="Gene3D" id="3.40.50.1820">
    <property type="entry name" value="alpha/beta hydrolase"/>
    <property type="match status" value="1"/>
</dbReference>
<accession>A0AAW0RK66</accession>
<dbReference type="PANTHER" id="PTHR11559">
    <property type="entry name" value="CARBOXYLESTERASE"/>
    <property type="match status" value="1"/>
</dbReference>
<sequence>MGSEFQPTRAPIVHLPTPSGPIQTVVGKRSVISEEIEKFLGIPYAQVSRRWEHARLREQLPRDVFDATKNGPRCPALEGDTRLFQSYLPFPEVGQDEFECLNLFVVRPSTGALAKQNIDAETTQLPVLIWIHGGGFNDGAGTDPVWGVFGFCGSSDIIASQSSDAPIRGVNFGLYDQKLALMWVRRNIAAFGGDDTKITIMGHSAGGISCYLHLLEAELGTKRPLFRKAGVLSGPVGGLDLTSLEKADRRWANLCRFWSVEVDSPADRLDFLRRVPTKDILGCVAELRWALFTLIVDEWTIRQSDLGCGVSVNLGETSGKPWESDDKVQLFISAADDEFKDFALIANGDYAKFRSLLTSSYPSEAAAEEILETYGIFPTLTDEEFTERFSQFVSDSTMMHKVYRGYEFFKSHREQRALLRGQDSKHLGLQYHHFEFGNPFLGPLRGTAHHGVELIYAFGNFHHALEKADQGILQGYADPDQACVEADVGKRAVDMKSIEYQKSNIELSFELQDRWIQFVTQDCSQTGQCANIDDITTFCPDRSVRTESWSKSEKWAARRERLEILCKHFDSTTIATQRLVGSVVGMEL</sequence>
<feature type="domain" description="Carboxylesterase type B" evidence="4">
    <location>
        <begin position="24"/>
        <end position="464"/>
    </location>
</feature>
<evidence type="ECO:0000313" key="5">
    <source>
        <dbReference type="EMBL" id="KAK8142582.1"/>
    </source>
</evidence>
<reference evidence="5 6" key="1">
    <citation type="submission" date="2020-02" db="EMBL/GenBank/DDBJ databases">
        <title>Comparative genomics of the hypocrealean fungal genus Beauvera.</title>
        <authorList>
            <person name="Showalter D.N."/>
            <person name="Bushley K.E."/>
            <person name="Rehner S.A."/>
        </authorList>
    </citation>
    <scope>NUCLEOTIDE SEQUENCE [LARGE SCALE GENOMIC DNA]</scope>
    <source>
        <strain evidence="5 6">ARSEF4384</strain>
    </source>
</reference>
<evidence type="ECO:0000256" key="1">
    <source>
        <dbReference type="ARBA" id="ARBA00005964"/>
    </source>
</evidence>
<gene>
    <name evidence="5" type="ORF">G3M48_008542</name>
</gene>
<comment type="similarity">
    <text evidence="1 3">Belongs to the type-B carboxylesterase/lipase family.</text>
</comment>
<proteinExistence type="inferred from homology"/>
<name>A0AAW0RK66_9HYPO</name>
<dbReference type="PROSITE" id="PS00122">
    <property type="entry name" value="CARBOXYLESTERASE_B_1"/>
    <property type="match status" value="1"/>
</dbReference>
<dbReference type="EC" id="3.1.1.-" evidence="3"/>
<evidence type="ECO:0000259" key="4">
    <source>
        <dbReference type="Pfam" id="PF00135"/>
    </source>
</evidence>
<dbReference type="Proteomes" id="UP001397290">
    <property type="component" value="Unassembled WGS sequence"/>
</dbReference>
<dbReference type="AlphaFoldDB" id="A0AAW0RK66"/>
<dbReference type="GO" id="GO:0016787">
    <property type="term" value="F:hydrolase activity"/>
    <property type="evidence" value="ECO:0007669"/>
    <property type="project" value="UniProtKB-KW"/>
</dbReference>
<dbReference type="InterPro" id="IPR019826">
    <property type="entry name" value="Carboxylesterase_B_AS"/>
</dbReference>
<dbReference type="Pfam" id="PF00135">
    <property type="entry name" value="COesterase"/>
    <property type="match status" value="1"/>
</dbReference>
<keyword evidence="6" id="KW-1185">Reference proteome</keyword>
<comment type="caution">
    <text evidence="5">The sequence shown here is derived from an EMBL/GenBank/DDBJ whole genome shotgun (WGS) entry which is preliminary data.</text>
</comment>
<dbReference type="InterPro" id="IPR029058">
    <property type="entry name" value="AB_hydrolase_fold"/>
</dbReference>
<dbReference type="EMBL" id="JAAHCF010000647">
    <property type="protein sequence ID" value="KAK8142582.1"/>
    <property type="molecule type" value="Genomic_DNA"/>
</dbReference>
<evidence type="ECO:0000313" key="6">
    <source>
        <dbReference type="Proteomes" id="UP001397290"/>
    </source>
</evidence>
<keyword evidence="2 3" id="KW-0378">Hydrolase</keyword>
<evidence type="ECO:0000256" key="3">
    <source>
        <dbReference type="RuleBase" id="RU361235"/>
    </source>
</evidence>